<feature type="transmembrane region" description="Helical" evidence="6">
    <location>
        <begin position="507"/>
        <end position="526"/>
    </location>
</feature>
<organism evidence="7 8">
    <name type="scientific">Massiliimalia timonensis</name>
    <dbReference type="NCBI Taxonomy" id="1987501"/>
    <lineage>
        <taxon>Bacteria</taxon>
        <taxon>Bacillati</taxon>
        <taxon>Bacillota</taxon>
        <taxon>Clostridia</taxon>
        <taxon>Eubacteriales</taxon>
        <taxon>Oscillospiraceae</taxon>
        <taxon>Massiliimalia</taxon>
    </lineage>
</organism>
<feature type="transmembrane region" description="Helical" evidence="6">
    <location>
        <begin position="532"/>
        <end position="552"/>
    </location>
</feature>
<feature type="transmembrane region" description="Helical" evidence="6">
    <location>
        <begin position="115"/>
        <end position="134"/>
    </location>
</feature>
<feature type="transmembrane region" description="Helical" evidence="6">
    <location>
        <begin position="386"/>
        <end position="405"/>
    </location>
</feature>
<dbReference type="InterPro" id="IPR045035">
    <property type="entry name" value="YSL-like"/>
</dbReference>
<comment type="subcellular location">
    <subcellularLocation>
        <location evidence="1">Membrane</location>
        <topology evidence="1">Multi-pass membrane protein</topology>
    </subcellularLocation>
</comment>
<dbReference type="EMBL" id="JACRTL010000009">
    <property type="protein sequence ID" value="MBC8611987.1"/>
    <property type="molecule type" value="Genomic_DNA"/>
</dbReference>
<sequence length="643" mass="67463">MQKNQDFKPFVPADKVMPEFTATSIIIGVLLAVLFGGANAYLGLKVGMTVSASIPAAVISMGIIRVLLKRESILENNMVQTIGSAGESLAAGAIFTMPALFMWASDGTIDSVPSFLEIALIALCGGILGVLFMVPLRRALIVEEHGTLPYPEGSACAEVLMAGEEGGEKSKIVFAGLGIAALYKFIADGLKLFKSEVTWDISAYPGSGIGMDVLPALAGVGYICGRKIASYMLAGGVIAWFVIMPLIVLFGGDTIIFPATVTVNELVAEGGVSNLWGTFIRYIGAGAVAAGGIISLIKSGPLIVRTFAQAVKGFKKSDKTVTVERTNRDMSMKILLVGIVVVALIMWLVPAIPLNFFGGLIVIVFGFFFATVSSRMVGLIGSSNNPVSGMAIATMLISTILLKVTGNDGPGGMVAAIAIGSIICIVAAMAGDTSQDLKTGYLVGATPMKQQYGELLGALVSALAIGGILFLLNAAWEYGSTELPAAQATLMKMVTEGVMGGNLPWNLIFVGIAIAVVVEILGIPVLPFAVGLYLPIYLSVPIMVGALVRTFFEKRKKWSEEKRKTTVDNGVLYCSGMIAGEGLIGILLAVFAVIPLSNEKSLGDLINLTNYGIDLGNIGGLVFFAILLATIFVFATKKSKKDR</sequence>
<comment type="caution">
    <text evidence="7">The sequence shown here is derived from an EMBL/GenBank/DDBJ whole genome shotgun (WGS) entry which is preliminary data.</text>
</comment>
<dbReference type="Proteomes" id="UP000632659">
    <property type="component" value="Unassembled WGS sequence"/>
</dbReference>
<gene>
    <name evidence="7" type="ORF">H8702_12890</name>
</gene>
<feature type="transmembrane region" description="Helical" evidence="6">
    <location>
        <begin position="452"/>
        <end position="472"/>
    </location>
</feature>
<dbReference type="GO" id="GO:0016020">
    <property type="term" value="C:membrane"/>
    <property type="evidence" value="ECO:0007669"/>
    <property type="project" value="UniProtKB-SubCell"/>
</dbReference>
<dbReference type="PANTHER" id="PTHR31645:SF0">
    <property type="entry name" value="OLIGOPEPTIDE TRANSPORTER YGL114W-RELATED"/>
    <property type="match status" value="1"/>
</dbReference>
<evidence type="ECO:0000256" key="1">
    <source>
        <dbReference type="ARBA" id="ARBA00004141"/>
    </source>
</evidence>
<dbReference type="GO" id="GO:0035673">
    <property type="term" value="F:oligopeptide transmembrane transporter activity"/>
    <property type="evidence" value="ECO:0007669"/>
    <property type="project" value="InterPro"/>
</dbReference>
<dbReference type="Pfam" id="PF03169">
    <property type="entry name" value="OPT"/>
    <property type="match status" value="1"/>
</dbReference>
<evidence type="ECO:0000313" key="7">
    <source>
        <dbReference type="EMBL" id="MBC8611987.1"/>
    </source>
</evidence>
<keyword evidence="8" id="KW-1185">Reference proteome</keyword>
<feature type="transmembrane region" description="Helical" evidence="6">
    <location>
        <begin position="615"/>
        <end position="635"/>
    </location>
</feature>
<dbReference type="PANTHER" id="PTHR31645">
    <property type="entry name" value="OLIGOPEPTIDE TRANSPORTER YGL114W-RELATED"/>
    <property type="match status" value="1"/>
</dbReference>
<keyword evidence="3 6" id="KW-0812">Transmembrane</keyword>
<keyword evidence="5 6" id="KW-0472">Membrane</keyword>
<feature type="transmembrane region" description="Helical" evidence="6">
    <location>
        <begin position="572"/>
        <end position="595"/>
    </location>
</feature>
<evidence type="ECO:0000256" key="4">
    <source>
        <dbReference type="ARBA" id="ARBA00022989"/>
    </source>
</evidence>
<dbReference type="InterPro" id="IPR004814">
    <property type="entry name" value="Oligopep_transpt"/>
</dbReference>
<feature type="transmembrane region" description="Helical" evidence="6">
    <location>
        <begin position="279"/>
        <end position="297"/>
    </location>
</feature>
<protein>
    <submittedName>
        <fullName evidence="7">Oligopeptide transporter, OPT family</fullName>
    </submittedName>
</protein>
<feature type="transmembrane region" description="Helical" evidence="6">
    <location>
        <begin position="20"/>
        <end position="42"/>
    </location>
</feature>
<accession>A0A8J6PH42</accession>
<feature type="transmembrane region" description="Helical" evidence="6">
    <location>
        <begin position="237"/>
        <end position="259"/>
    </location>
</feature>
<feature type="transmembrane region" description="Helical" evidence="6">
    <location>
        <begin position="89"/>
        <end position="109"/>
    </location>
</feature>
<dbReference type="NCBIfam" id="TIGR00728">
    <property type="entry name" value="OPT_sfam"/>
    <property type="match status" value="1"/>
</dbReference>
<evidence type="ECO:0000256" key="2">
    <source>
        <dbReference type="ARBA" id="ARBA00022448"/>
    </source>
</evidence>
<feature type="transmembrane region" description="Helical" evidence="6">
    <location>
        <begin position="334"/>
        <end position="350"/>
    </location>
</feature>
<reference evidence="7" key="1">
    <citation type="submission" date="2020-08" db="EMBL/GenBank/DDBJ databases">
        <title>Genome public.</title>
        <authorList>
            <person name="Liu C."/>
            <person name="Sun Q."/>
        </authorList>
    </citation>
    <scope>NUCLEOTIDE SEQUENCE</scope>
    <source>
        <strain evidence="7">NSJ-15</strain>
    </source>
</reference>
<feature type="transmembrane region" description="Helical" evidence="6">
    <location>
        <begin position="48"/>
        <end position="68"/>
    </location>
</feature>
<feature type="transmembrane region" description="Helical" evidence="6">
    <location>
        <begin position="411"/>
        <end position="431"/>
    </location>
</feature>
<keyword evidence="2" id="KW-0813">Transport</keyword>
<dbReference type="InterPro" id="IPR004813">
    <property type="entry name" value="OPT"/>
</dbReference>
<evidence type="ECO:0000256" key="5">
    <source>
        <dbReference type="ARBA" id="ARBA00023136"/>
    </source>
</evidence>
<evidence type="ECO:0000256" key="3">
    <source>
        <dbReference type="ARBA" id="ARBA00022692"/>
    </source>
</evidence>
<dbReference type="NCBIfam" id="TIGR00733">
    <property type="entry name" value="OPT family oligopeptide transporter"/>
    <property type="match status" value="1"/>
</dbReference>
<name>A0A8J6PH42_9FIRM</name>
<proteinExistence type="predicted"/>
<evidence type="ECO:0000256" key="6">
    <source>
        <dbReference type="SAM" id="Phobius"/>
    </source>
</evidence>
<dbReference type="AlphaFoldDB" id="A0A8J6PH42"/>
<evidence type="ECO:0000313" key="8">
    <source>
        <dbReference type="Proteomes" id="UP000632659"/>
    </source>
</evidence>
<keyword evidence="4 6" id="KW-1133">Transmembrane helix</keyword>
<dbReference type="RefSeq" id="WP_154825192.1">
    <property type="nucleotide sequence ID" value="NZ_JACRTL010000009.1"/>
</dbReference>